<sequence length="527" mass="58055">MQELLRQALAFLRGMWNFRWQGLIASWVVALIGVVVVFRIPDQYEASARIYVDTQSILKPLMSGLTVQPNVEQQISMLSRTLISRPNIEKLIRMADLDLQEGSAVEQEDLIQRLTKDIQIRNTGRDNLYSLVYRDQQSERAKRVIQSLVSIFVESSLGASRKDTDSAKTFLNEQIKQYEQKLEEAEARLKEFKLRNIDMQPDDGKSATTRLSEASAALQQAQLELREAENARDAVKAQLADEMRNAQAAVGQGGSDDAALGVSTPELDARIDAQKRNLDNLEQRYTDQHPEVIITKRQIRELEEQKKKELAELRKAAKAAAASNPSGSGNVAVQELGRMLAAAEVQVASLRTRVGEYQGRLGQARAGLKTAPQIEAEAAQLNRDYDVYRKNYQDLVARRQSAIMSGELEVASGVADFRLIDPPRVAPEPVAPNRLLLMLAALGAALAAGLATAFAGSQLRPVYNDATELRTKTGLPLLGVVSLVMSDDDRRRERKMTLRFVGASGGLVGLFVLGIVAVALLAQRAAG</sequence>
<reference evidence="10" key="2">
    <citation type="journal article" date="2020" name="Microorganisms">
        <title>Osmotic Adaptation and Compatible Solute Biosynthesis of Phototrophic Bacteria as Revealed from Genome Analyses.</title>
        <authorList>
            <person name="Imhoff J.F."/>
            <person name="Rahn T."/>
            <person name="Kunzel S."/>
            <person name="Keller A."/>
            <person name="Neulinger S.C."/>
        </authorList>
    </citation>
    <scope>NUCLEOTIDE SEQUENCE</scope>
    <source>
        <strain evidence="10">IM 151</strain>
    </source>
</reference>
<dbReference type="Pfam" id="PF13807">
    <property type="entry name" value="GNVR"/>
    <property type="match status" value="1"/>
</dbReference>
<accession>A0ABS1DXT5</accession>
<evidence type="ECO:0000259" key="8">
    <source>
        <dbReference type="Pfam" id="PF02706"/>
    </source>
</evidence>
<comment type="subcellular location">
    <subcellularLocation>
        <location evidence="1">Cell membrane</location>
        <topology evidence="1">Multi-pass membrane protein</topology>
    </subcellularLocation>
</comment>
<feature type="transmembrane region" description="Helical" evidence="7">
    <location>
        <begin position="435"/>
        <end position="457"/>
    </location>
</feature>
<dbReference type="RefSeq" id="WP_200225987.1">
    <property type="nucleotide sequence ID" value="NZ_NRRT01000002.1"/>
</dbReference>
<dbReference type="InterPro" id="IPR050445">
    <property type="entry name" value="Bact_polysacc_biosynth/exp"/>
</dbReference>
<dbReference type="InterPro" id="IPR003856">
    <property type="entry name" value="LPS_length_determ_N"/>
</dbReference>
<proteinExistence type="predicted"/>
<evidence type="ECO:0000313" key="11">
    <source>
        <dbReference type="Proteomes" id="UP001041814"/>
    </source>
</evidence>
<evidence type="ECO:0000256" key="3">
    <source>
        <dbReference type="ARBA" id="ARBA00022692"/>
    </source>
</evidence>
<comment type="caution">
    <text evidence="10">The sequence shown here is derived from an EMBL/GenBank/DDBJ whole genome shotgun (WGS) entry which is preliminary data.</text>
</comment>
<dbReference type="InterPro" id="IPR014345">
    <property type="entry name" value="XrtA_polysacc_chain"/>
</dbReference>
<evidence type="ECO:0000256" key="2">
    <source>
        <dbReference type="ARBA" id="ARBA00022475"/>
    </source>
</evidence>
<dbReference type="PANTHER" id="PTHR32309:SF13">
    <property type="entry name" value="FERRIC ENTEROBACTIN TRANSPORT PROTEIN FEPE"/>
    <property type="match status" value="1"/>
</dbReference>
<feature type="coiled-coil region" evidence="6">
    <location>
        <begin position="161"/>
        <end position="398"/>
    </location>
</feature>
<organism evidence="10 11">
    <name type="scientific">Rubrivivax gelatinosus</name>
    <name type="common">Rhodocyclus gelatinosus</name>
    <name type="synonym">Rhodopseudomonas gelatinosa</name>
    <dbReference type="NCBI Taxonomy" id="28068"/>
    <lineage>
        <taxon>Bacteria</taxon>
        <taxon>Pseudomonadati</taxon>
        <taxon>Pseudomonadota</taxon>
        <taxon>Betaproteobacteria</taxon>
        <taxon>Burkholderiales</taxon>
        <taxon>Sphaerotilaceae</taxon>
        <taxon>Rubrivivax</taxon>
    </lineage>
</organism>
<gene>
    <name evidence="10" type="ORF">CKO43_16220</name>
</gene>
<evidence type="ECO:0000256" key="5">
    <source>
        <dbReference type="ARBA" id="ARBA00023136"/>
    </source>
</evidence>
<keyword evidence="11" id="KW-1185">Reference proteome</keyword>
<reference evidence="10" key="1">
    <citation type="submission" date="2017-08" db="EMBL/GenBank/DDBJ databases">
        <authorList>
            <person name="Imhoff J.F."/>
            <person name="Rahn T."/>
            <person name="Kuenzel S."/>
            <person name="Neulinger S.C."/>
        </authorList>
    </citation>
    <scope>NUCLEOTIDE SEQUENCE</scope>
    <source>
        <strain evidence="10">IM 151</strain>
    </source>
</reference>
<dbReference type="PANTHER" id="PTHR32309">
    <property type="entry name" value="TYROSINE-PROTEIN KINASE"/>
    <property type="match status" value="1"/>
</dbReference>
<evidence type="ECO:0000256" key="7">
    <source>
        <dbReference type="SAM" id="Phobius"/>
    </source>
</evidence>
<feature type="domain" description="Tyrosine-protein kinase G-rich" evidence="9">
    <location>
        <begin position="375"/>
        <end position="455"/>
    </location>
</feature>
<protein>
    <submittedName>
        <fullName evidence="10">Chain length-determining protein</fullName>
    </submittedName>
</protein>
<dbReference type="Pfam" id="PF02706">
    <property type="entry name" value="Wzz"/>
    <property type="match status" value="1"/>
</dbReference>
<evidence type="ECO:0000313" key="10">
    <source>
        <dbReference type="EMBL" id="MBK1714318.1"/>
    </source>
</evidence>
<evidence type="ECO:0000256" key="6">
    <source>
        <dbReference type="SAM" id="Coils"/>
    </source>
</evidence>
<keyword evidence="6" id="KW-0175">Coiled coil</keyword>
<name>A0ABS1DXT5_RUBGE</name>
<evidence type="ECO:0000256" key="1">
    <source>
        <dbReference type="ARBA" id="ARBA00004651"/>
    </source>
</evidence>
<keyword evidence="4 7" id="KW-1133">Transmembrane helix</keyword>
<feature type="transmembrane region" description="Helical" evidence="7">
    <location>
        <begin position="20"/>
        <end position="40"/>
    </location>
</feature>
<keyword evidence="3 7" id="KW-0812">Transmembrane</keyword>
<feature type="transmembrane region" description="Helical" evidence="7">
    <location>
        <begin position="498"/>
        <end position="522"/>
    </location>
</feature>
<dbReference type="Proteomes" id="UP001041814">
    <property type="component" value="Unassembled WGS sequence"/>
</dbReference>
<feature type="domain" description="Polysaccharide chain length determinant N-terminal" evidence="8">
    <location>
        <begin position="13"/>
        <end position="93"/>
    </location>
</feature>
<dbReference type="NCBIfam" id="TIGR03007">
    <property type="entry name" value="pepcterm_ChnLen"/>
    <property type="match status" value="1"/>
</dbReference>
<keyword evidence="5 7" id="KW-0472">Membrane</keyword>
<evidence type="ECO:0000259" key="9">
    <source>
        <dbReference type="Pfam" id="PF13807"/>
    </source>
</evidence>
<dbReference type="InterPro" id="IPR032807">
    <property type="entry name" value="GNVR"/>
</dbReference>
<evidence type="ECO:0000256" key="4">
    <source>
        <dbReference type="ARBA" id="ARBA00022989"/>
    </source>
</evidence>
<keyword evidence="2" id="KW-1003">Cell membrane</keyword>
<dbReference type="EMBL" id="NRRU01000063">
    <property type="protein sequence ID" value="MBK1714318.1"/>
    <property type="molecule type" value="Genomic_DNA"/>
</dbReference>